<feature type="non-terminal residue" evidence="1">
    <location>
        <position position="86"/>
    </location>
</feature>
<proteinExistence type="predicted"/>
<dbReference type="EMBL" id="BTSX01000002">
    <property type="protein sequence ID" value="GMS83963.1"/>
    <property type="molecule type" value="Genomic_DNA"/>
</dbReference>
<dbReference type="Proteomes" id="UP001432027">
    <property type="component" value="Unassembled WGS sequence"/>
</dbReference>
<comment type="caution">
    <text evidence="1">The sequence shown here is derived from an EMBL/GenBank/DDBJ whole genome shotgun (WGS) entry which is preliminary data.</text>
</comment>
<dbReference type="SUPFAM" id="SSF63737">
    <property type="entry name" value="Leukotriene A4 hydrolase N-terminal domain"/>
    <property type="match status" value="1"/>
</dbReference>
<dbReference type="AlphaFoldDB" id="A0AAV5SPC0"/>
<evidence type="ECO:0000313" key="1">
    <source>
        <dbReference type="EMBL" id="GMS83963.1"/>
    </source>
</evidence>
<protein>
    <submittedName>
        <fullName evidence="1">Uncharacterized protein</fullName>
    </submittedName>
</protein>
<sequence>IDSELNLPPYLRGIGWRNVEKELRKDLRLVSSLRPISYDINLNVSVRGYGGAERSTFDGSISIVLNATSPINEIKLHSVGLNIKRV</sequence>
<organism evidence="1 2">
    <name type="scientific">Pristionchus entomophagus</name>
    <dbReference type="NCBI Taxonomy" id="358040"/>
    <lineage>
        <taxon>Eukaryota</taxon>
        <taxon>Metazoa</taxon>
        <taxon>Ecdysozoa</taxon>
        <taxon>Nematoda</taxon>
        <taxon>Chromadorea</taxon>
        <taxon>Rhabditida</taxon>
        <taxon>Rhabditina</taxon>
        <taxon>Diplogasteromorpha</taxon>
        <taxon>Diplogasteroidea</taxon>
        <taxon>Neodiplogasteridae</taxon>
        <taxon>Pristionchus</taxon>
    </lineage>
</organism>
<dbReference type="InterPro" id="IPR042097">
    <property type="entry name" value="Aminopeptidase_N-like_N_sf"/>
</dbReference>
<dbReference type="Gene3D" id="2.60.40.1730">
    <property type="entry name" value="tricorn interacting facor f3 domain"/>
    <property type="match status" value="1"/>
</dbReference>
<gene>
    <name evidence="1" type="ORF">PENTCL1PPCAC_6138</name>
</gene>
<accession>A0AAV5SPC0</accession>
<name>A0AAV5SPC0_9BILA</name>
<feature type="non-terminal residue" evidence="1">
    <location>
        <position position="1"/>
    </location>
</feature>
<evidence type="ECO:0000313" key="2">
    <source>
        <dbReference type="Proteomes" id="UP001432027"/>
    </source>
</evidence>
<reference evidence="1" key="1">
    <citation type="submission" date="2023-10" db="EMBL/GenBank/DDBJ databases">
        <title>Genome assembly of Pristionchus species.</title>
        <authorList>
            <person name="Yoshida K."/>
            <person name="Sommer R.J."/>
        </authorList>
    </citation>
    <scope>NUCLEOTIDE SEQUENCE</scope>
    <source>
        <strain evidence="1">RS0144</strain>
    </source>
</reference>
<keyword evidence="2" id="KW-1185">Reference proteome</keyword>